<gene>
    <name evidence="2" type="ORF">AQJ91_37155</name>
</gene>
<keyword evidence="1" id="KW-0812">Transmembrane</keyword>
<evidence type="ECO:0000313" key="2">
    <source>
        <dbReference type="EMBL" id="KUO16250.1"/>
    </source>
</evidence>
<comment type="caution">
    <text evidence="2">The sequence shown here is derived from an EMBL/GenBank/DDBJ whole genome shotgun (WGS) entry which is preliminary data.</text>
</comment>
<reference evidence="2 3" key="1">
    <citation type="submission" date="2015-10" db="EMBL/GenBank/DDBJ databases">
        <title>Draft genome sequence of Streptomyces sp. RV15, isolated from a marine sponge.</title>
        <authorList>
            <person name="Ruckert C."/>
            <person name="Abdelmohsen U.R."/>
            <person name="Winkler A."/>
            <person name="Hentschel U."/>
            <person name="Kalinowski J."/>
            <person name="Kampfer P."/>
            <person name="Glaeser S."/>
        </authorList>
    </citation>
    <scope>NUCLEOTIDE SEQUENCE [LARGE SCALE GENOMIC DNA]</scope>
    <source>
        <strain evidence="2 3">RV15</strain>
    </source>
</reference>
<keyword evidence="3" id="KW-1185">Reference proteome</keyword>
<sequence>MNTVRRLFWHELRLFASLGLWIARRQHGTTGGGLAFGYTHGQGAVMFGFAFVCVVETVGMSVLLRDLPTLHAVVFLLDVYGVVIVVGQHAASVVRPHVLDSGTLRIRRAAHVDLRIPLETIASVRRELRMTHERADGELDLAVGAQTTVTVQLAEPVIHFTFLGRRRDIGVVRFHADDADHLVHELTRARNALSSSPEDLPA</sequence>
<keyword evidence="1" id="KW-0472">Membrane</keyword>
<evidence type="ECO:0000313" key="3">
    <source>
        <dbReference type="Proteomes" id="UP000053260"/>
    </source>
</evidence>
<feature type="transmembrane region" description="Helical" evidence="1">
    <location>
        <begin position="70"/>
        <end position="87"/>
    </location>
</feature>
<accession>A0A124IDU7</accession>
<name>A0A124IDU7_9ACTN</name>
<keyword evidence="1" id="KW-1133">Transmembrane helix</keyword>
<dbReference type="AlphaFoldDB" id="A0A124IDU7"/>
<protein>
    <submittedName>
        <fullName evidence="2">Uncharacterized protein</fullName>
    </submittedName>
</protein>
<dbReference type="OrthoDB" id="4337641at2"/>
<proteinExistence type="predicted"/>
<dbReference type="RefSeq" id="WP_067030756.1">
    <property type="nucleotide sequence ID" value="NZ_KQ949107.1"/>
</dbReference>
<organism evidence="2 3">
    <name type="scientific">Streptomyces dysideae</name>
    <dbReference type="NCBI Taxonomy" id="909626"/>
    <lineage>
        <taxon>Bacteria</taxon>
        <taxon>Bacillati</taxon>
        <taxon>Actinomycetota</taxon>
        <taxon>Actinomycetes</taxon>
        <taxon>Kitasatosporales</taxon>
        <taxon>Streptomycetaceae</taxon>
        <taxon>Streptomyces</taxon>
    </lineage>
</organism>
<dbReference type="STRING" id="909626.AQJ91_37155"/>
<evidence type="ECO:0000256" key="1">
    <source>
        <dbReference type="SAM" id="Phobius"/>
    </source>
</evidence>
<dbReference type="EMBL" id="LMXB01000093">
    <property type="protein sequence ID" value="KUO16250.1"/>
    <property type="molecule type" value="Genomic_DNA"/>
</dbReference>
<feature type="transmembrane region" description="Helical" evidence="1">
    <location>
        <begin position="44"/>
        <end position="64"/>
    </location>
</feature>
<dbReference type="Proteomes" id="UP000053260">
    <property type="component" value="Unassembled WGS sequence"/>
</dbReference>